<feature type="region of interest" description="Disordered" evidence="1">
    <location>
        <begin position="126"/>
        <end position="146"/>
    </location>
</feature>
<feature type="compositionally biased region" description="Polar residues" evidence="1">
    <location>
        <begin position="225"/>
        <end position="235"/>
    </location>
</feature>
<keyword evidence="2" id="KW-1133">Transmembrane helix</keyword>
<reference evidence="3 4" key="1">
    <citation type="submission" date="2016-10" db="EMBL/GenBank/DDBJ databases">
        <title>Genome sequence of the basidiomycete white-rot fungus Trametes pubescens.</title>
        <authorList>
            <person name="Makela M.R."/>
            <person name="Granchi Z."/>
            <person name="Peng M."/>
            <person name="De Vries R.P."/>
            <person name="Grigoriev I."/>
            <person name="Riley R."/>
            <person name="Hilden K."/>
        </authorList>
    </citation>
    <scope>NUCLEOTIDE SEQUENCE [LARGE SCALE GENOMIC DNA]</scope>
    <source>
        <strain evidence="3 4">FBCC735</strain>
    </source>
</reference>
<feature type="compositionally biased region" description="Basic and acidic residues" evidence="1">
    <location>
        <begin position="137"/>
        <end position="146"/>
    </location>
</feature>
<accession>A0A1M2VZM7</accession>
<dbReference type="OrthoDB" id="3265603at2759"/>
<evidence type="ECO:0000313" key="4">
    <source>
        <dbReference type="Proteomes" id="UP000184267"/>
    </source>
</evidence>
<organism evidence="3 4">
    <name type="scientific">Trametes pubescens</name>
    <name type="common">White-rot fungus</name>
    <dbReference type="NCBI Taxonomy" id="154538"/>
    <lineage>
        <taxon>Eukaryota</taxon>
        <taxon>Fungi</taxon>
        <taxon>Dikarya</taxon>
        <taxon>Basidiomycota</taxon>
        <taxon>Agaricomycotina</taxon>
        <taxon>Agaricomycetes</taxon>
        <taxon>Polyporales</taxon>
        <taxon>Polyporaceae</taxon>
        <taxon>Trametes</taxon>
    </lineage>
</organism>
<evidence type="ECO:0000313" key="3">
    <source>
        <dbReference type="EMBL" id="OJT13038.1"/>
    </source>
</evidence>
<dbReference type="OMA" id="EWETESI"/>
<keyword evidence="4" id="KW-1185">Reference proteome</keyword>
<keyword evidence="2" id="KW-0472">Membrane</keyword>
<name>A0A1M2VZM7_TRAPU</name>
<dbReference type="Proteomes" id="UP000184267">
    <property type="component" value="Unassembled WGS sequence"/>
</dbReference>
<feature type="region of interest" description="Disordered" evidence="1">
    <location>
        <begin position="191"/>
        <end position="287"/>
    </location>
</feature>
<dbReference type="AlphaFoldDB" id="A0A1M2VZM7"/>
<protein>
    <recommendedName>
        <fullName evidence="5">Transmembrane protein</fullName>
    </recommendedName>
</protein>
<comment type="caution">
    <text evidence="3">The sequence shown here is derived from an EMBL/GenBank/DDBJ whole genome shotgun (WGS) entry which is preliminary data.</text>
</comment>
<feature type="compositionally biased region" description="Low complexity" evidence="1">
    <location>
        <begin position="191"/>
        <end position="200"/>
    </location>
</feature>
<evidence type="ECO:0008006" key="5">
    <source>
        <dbReference type="Google" id="ProtNLM"/>
    </source>
</evidence>
<feature type="compositionally biased region" description="Basic and acidic residues" evidence="1">
    <location>
        <begin position="237"/>
        <end position="253"/>
    </location>
</feature>
<keyword evidence="2" id="KW-0812">Transmembrane</keyword>
<proteinExistence type="predicted"/>
<sequence>MDQQVTSVQRVSVWWGGSAACPGLEEQVAVLVESDSANVEESRLEIGGSFGGFIAVVIFLVVIFLSSCVGIFILLRNHEPTSHERRARRARARDRDFSAEAPIGPPGIRERLARLFGRREGWVKASEGEDQDEWDASDDRIPNPFHSLRERDRAHDQYPASFASRPSAQDVARSMSADSVEVELSAPSAAYYNAPSSISPGTSLLQSEHEDEGSSSMHMAPVSFPVSQAPQTTDLPTPERARGPSAGQDERHFSVPAGTSWRGEDIDGGRVRSMQKFENGTKFKESL</sequence>
<evidence type="ECO:0000256" key="1">
    <source>
        <dbReference type="SAM" id="MobiDB-lite"/>
    </source>
</evidence>
<gene>
    <name evidence="3" type="ORF">TRAPUB_10447</name>
</gene>
<dbReference type="EMBL" id="MNAD01000440">
    <property type="protein sequence ID" value="OJT13038.1"/>
    <property type="molecule type" value="Genomic_DNA"/>
</dbReference>
<evidence type="ECO:0000256" key="2">
    <source>
        <dbReference type="SAM" id="Phobius"/>
    </source>
</evidence>
<feature type="transmembrane region" description="Helical" evidence="2">
    <location>
        <begin position="50"/>
        <end position="75"/>
    </location>
</feature>